<dbReference type="InterPro" id="IPR040079">
    <property type="entry name" value="Glutathione_S-Trfase"/>
</dbReference>
<dbReference type="SFLD" id="SFLDS00019">
    <property type="entry name" value="Glutathione_Transferase_(cytos"/>
    <property type="match status" value="1"/>
</dbReference>
<evidence type="ECO:0000256" key="3">
    <source>
        <dbReference type="ARBA" id="ARBA00047960"/>
    </source>
</evidence>
<dbReference type="AlphaFoldDB" id="A0A397SGM7"/>
<evidence type="ECO:0000256" key="2">
    <source>
        <dbReference type="ARBA" id="ARBA00022679"/>
    </source>
</evidence>
<dbReference type="Pfam" id="PF13417">
    <property type="entry name" value="GST_N_3"/>
    <property type="match status" value="1"/>
</dbReference>
<dbReference type="Proteomes" id="UP000265703">
    <property type="component" value="Unassembled WGS sequence"/>
</dbReference>
<dbReference type="SUPFAM" id="SSF47616">
    <property type="entry name" value="GST C-terminal domain-like"/>
    <property type="match status" value="1"/>
</dbReference>
<evidence type="ECO:0000259" key="5">
    <source>
        <dbReference type="PROSITE" id="PS50405"/>
    </source>
</evidence>
<evidence type="ECO:0000259" key="4">
    <source>
        <dbReference type="PROSITE" id="PS50404"/>
    </source>
</evidence>
<dbReference type="EMBL" id="QKYT01000597">
    <property type="protein sequence ID" value="RIA83117.1"/>
    <property type="molecule type" value="Genomic_DNA"/>
</dbReference>
<accession>A0A397SGM7</accession>
<dbReference type="SFLD" id="SFLDG00358">
    <property type="entry name" value="Main_(cytGST)"/>
    <property type="match status" value="1"/>
</dbReference>
<dbReference type="PROSITE" id="PS50405">
    <property type="entry name" value="GST_CTER"/>
    <property type="match status" value="1"/>
</dbReference>
<dbReference type="PANTHER" id="PTHR43900:SF3">
    <property type="entry name" value="GLUTATHIONE S-TRANSFERASE RHO"/>
    <property type="match status" value="1"/>
</dbReference>
<keyword evidence="2 6" id="KW-0808">Transferase</keyword>
<dbReference type="InterPro" id="IPR036282">
    <property type="entry name" value="Glutathione-S-Trfase_C_sf"/>
</dbReference>
<dbReference type="GO" id="GO:0005737">
    <property type="term" value="C:cytoplasm"/>
    <property type="evidence" value="ECO:0007669"/>
    <property type="project" value="TreeGrafter"/>
</dbReference>
<dbReference type="GO" id="GO:0004364">
    <property type="term" value="F:glutathione transferase activity"/>
    <property type="evidence" value="ECO:0007669"/>
    <property type="project" value="UniProtKB-EC"/>
</dbReference>
<comment type="caution">
    <text evidence="6">The sequence shown here is derived from an EMBL/GenBank/DDBJ whole genome shotgun (WGS) entry which is preliminary data.</text>
</comment>
<dbReference type="GO" id="GO:0043295">
    <property type="term" value="F:glutathione binding"/>
    <property type="evidence" value="ECO:0007669"/>
    <property type="project" value="TreeGrafter"/>
</dbReference>
<sequence>MTIQIIGYIQSGYTLKVISTLLELGIPYEIIIPDKFADIKTPEYLATKHPFGKIPVLIDDGFQLYESHAIARYLVNKYQGTKNSTVLIPSDIQKAALVEQFISVGRSYHNVPVAKLITQEISANFLGGTLDPEIIKEAREETSKVLDVYEKLLEGKDYLTGEFSLADLLHCPYYCVTTGYDDLWNDPKRPNVARWWKNMSERESWKKIIYELENIPGDIVY</sequence>
<dbReference type="EC" id="2.5.1.18" evidence="1"/>
<dbReference type="InterPro" id="IPR004046">
    <property type="entry name" value="GST_C"/>
</dbReference>
<dbReference type="Pfam" id="PF00043">
    <property type="entry name" value="GST_C"/>
    <property type="match status" value="1"/>
</dbReference>
<organism evidence="6 7">
    <name type="scientific">Glomus cerebriforme</name>
    <dbReference type="NCBI Taxonomy" id="658196"/>
    <lineage>
        <taxon>Eukaryota</taxon>
        <taxon>Fungi</taxon>
        <taxon>Fungi incertae sedis</taxon>
        <taxon>Mucoromycota</taxon>
        <taxon>Glomeromycotina</taxon>
        <taxon>Glomeromycetes</taxon>
        <taxon>Glomerales</taxon>
        <taxon>Glomeraceae</taxon>
        <taxon>Glomus</taxon>
    </lineage>
</organism>
<gene>
    <name evidence="6" type="ORF">C1645_728988</name>
</gene>
<comment type="catalytic activity">
    <reaction evidence="3">
        <text>RX + glutathione = an S-substituted glutathione + a halide anion + H(+)</text>
        <dbReference type="Rhea" id="RHEA:16437"/>
        <dbReference type="ChEBI" id="CHEBI:15378"/>
        <dbReference type="ChEBI" id="CHEBI:16042"/>
        <dbReference type="ChEBI" id="CHEBI:17792"/>
        <dbReference type="ChEBI" id="CHEBI:57925"/>
        <dbReference type="ChEBI" id="CHEBI:90779"/>
        <dbReference type="EC" id="2.5.1.18"/>
    </reaction>
</comment>
<feature type="domain" description="GST C-terminal" evidence="5">
    <location>
        <begin position="91"/>
        <end position="219"/>
    </location>
</feature>
<reference evidence="6 7" key="1">
    <citation type="submission" date="2018-06" db="EMBL/GenBank/DDBJ databases">
        <title>Comparative genomics reveals the genomic features of Rhizophagus irregularis, R. cerebriforme, R. diaphanum and Gigaspora rosea, and their symbiotic lifestyle signature.</title>
        <authorList>
            <person name="Morin E."/>
            <person name="San Clemente H."/>
            <person name="Chen E.C.H."/>
            <person name="De La Providencia I."/>
            <person name="Hainaut M."/>
            <person name="Kuo A."/>
            <person name="Kohler A."/>
            <person name="Murat C."/>
            <person name="Tang N."/>
            <person name="Roy S."/>
            <person name="Loubradou J."/>
            <person name="Henrissat B."/>
            <person name="Grigoriev I.V."/>
            <person name="Corradi N."/>
            <person name="Roux C."/>
            <person name="Martin F.M."/>
        </authorList>
    </citation>
    <scope>NUCLEOTIDE SEQUENCE [LARGE SCALE GENOMIC DNA]</scope>
    <source>
        <strain evidence="6 7">DAOM 227022</strain>
    </source>
</reference>
<proteinExistence type="predicted"/>
<dbReference type="PANTHER" id="PTHR43900">
    <property type="entry name" value="GLUTATHIONE S-TRANSFERASE RHO"/>
    <property type="match status" value="1"/>
</dbReference>
<dbReference type="InterPro" id="IPR010987">
    <property type="entry name" value="Glutathione-S-Trfase_C-like"/>
</dbReference>
<feature type="domain" description="GST N-terminal" evidence="4">
    <location>
        <begin position="1"/>
        <end position="82"/>
    </location>
</feature>
<dbReference type="InterPro" id="IPR036249">
    <property type="entry name" value="Thioredoxin-like_sf"/>
</dbReference>
<protein>
    <recommendedName>
        <fullName evidence="1">glutathione transferase</fullName>
        <ecNumber evidence="1">2.5.1.18</ecNumber>
    </recommendedName>
</protein>
<name>A0A397SGM7_9GLOM</name>
<evidence type="ECO:0000313" key="6">
    <source>
        <dbReference type="EMBL" id="RIA83117.1"/>
    </source>
</evidence>
<dbReference type="SUPFAM" id="SSF52833">
    <property type="entry name" value="Thioredoxin-like"/>
    <property type="match status" value="1"/>
</dbReference>
<dbReference type="STRING" id="658196.A0A397SGM7"/>
<dbReference type="GO" id="GO:0006749">
    <property type="term" value="P:glutathione metabolic process"/>
    <property type="evidence" value="ECO:0007669"/>
    <property type="project" value="TreeGrafter"/>
</dbReference>
<keyword evidence="7" id="KW-1185">Reference proteome</keyword>
<dbReference type="InterPro" id="IPR004045">
    <property type="entry name" value="Glutathione_S-Trfase_N"/>
</dbReference>
<evidence type="ECO:0000313" key="7">
    <source>
        <dbReference type="Proteomes" id="UP000265703"/>
    </source>
</evidence>
<dbReference type="OrthoDB" id="249703at2759"/>
<dbReference type="Gene3D" id="3.40.30.10">
    <property type="entry name" value="Glutaredoxin"/>
    <property type="match status" value="1"/>
</dbReference>
<dbReference type="Gene3D" id="1.20.1050.10">
    <property type="match status" value="1"/>
</dbReference>
<dbReference type="PROSITE" id="PS50404">
    <property type="entry name" value="GST_NTER"/>
    <property type="match status" value="1"/>
</dbReference>
<evidence type="ECO:0000256" key="1">
    <source>
        <dbReference type="ARBA" id="ARBA00012452"/>
    </source>
</evidence>